<evidence type="ECO:0000256" key="6">
    <source>
        <dbReference type="SAM" id="MobiDB-lite"/>
    </source>
</evidence>
<dbReference type="PANTHER" id="PTHR11224">
    <property type="entry name" value="MAKORIN-RELATED"/>
    <property type="match status" value="1"/>
</dbReference>
<feature type="zinc finger region" description="C3H1-type" evidence="5">
    <location>
        <begin position="52"/>
        <end position="79"/>
    </location>
</feature>
<keyword evidence="3 5" id="KW-0863">Zinc-finger</keyword>
<sequence>MSMEYRHTSTGSIKISPSVFNAGLPLKNSTASGISAAMARFDGPRSPPGRQNTSHVPCKFFRAGACQAGNSCPFSHDPASTTDNICKYFAKGNCRFGPKCANIHVLPDGRRVNYSKSVSSSSSGGHMNIGNQISMDQFSSPKSVSALTKSLPHKNNGSHSPYTQQKFAGYRDEKYSAQKQGSIDISVLPNDAGYVSISANHIDEDTKRYGLGSSVPAKMINAIERPLPASFDSNGVSWLSHHYSLASSVPSSFGIDPSPDPPGARDGRSSETLKNLHYSVFGETPHEGFSVQPASSPGQVSEDYLGFRARHASRSNRIIPFSLSTPKAIDKDWEANFTFEEDYLPETLKDLMTPQEKARRGSRNADEESRFFHTVNGTTSNEATNKFGSPSNASPSRWRSLFQRQQQNEEEDRARVLAFGHVGSPLRKSSLHPIASPKTGPIARPCNTSDSTPLLSSPSRRSSMSIISEQLQNTRISQNDLNEKDSLSPSSHVFGTSTNLSDDDHREFSCISNGTNFRRGTPINEEIKSPIFKIESDELIKKRQSTGGWHTCMSNSGDHHLGSIGRTLNGMYSR</sequence>
<dbReference type="EMBL" id="MCBS01022361">
    <property type="protein sequence ID" value="RKF76936.1"/>
    <property type="molecule type" value="Genomic_DNA"/>
</dbReference>
<dbReference type="AlphaFoldDB" id="A0A420IQW9"/>
<name>A0A420IQW9_9PEZI</name>
<feature type="region of interest" description="Disordered" evidence="6">
    <location>
        <begin position="428"/>
        <end position="463"/>
    </location>
</feature>
<evidence type="ECO:0000256" key="2">
    <source>
        <dbReference type="ARBA" id="ARBA00022737"/>
    </source>
</evidence>
<keyword evidence="4 5" id="KW-0862">Zinc</keyword>
<dbReference type="Proteomes" id="UP000285326">
    <property type="component" value="Unassembled WGS sequence"/>
</dbReference>
<evidence type="ECO:0000256" key="3">
    <source>
        <dbReference type="ARBA" id="ARBA00022771"/>
    </source>
</evidence>
<evidence type="ECO:0000313" key="9">
    <source>
        <dbReference type="Proteomes" id="UP000285326"/>
    </source>
</evidence>
<feature type="domain" description="C3H1-type" evidence="7">
    <location>
        <begin position="52"/>
        <end position="79"/>
    </location>
</feature>
<evidence type="ECO:0000256" key="5">
    <source>
        <dbReference type="PROSITE-ProRule" id="PRU00723"/>
    </source>
</evidence>
<dbReference type="InterPro" id="IPR045072">
    <property type="entry name" value="MKRN-like"/>
</dbReference>
<evidence type="ECO:0000256" key="1">
    <source>
        <dbReference type="ARBA" id="ARBA00022723"/>
    </source>
</evidence>
<gene>
    <name evidence="8" type="ORF">GcM1_223033</name>
</gene>
<reference evidence="8 9" key="1">
    <citation type="journal article" date="2018" name="BMC Genomics">
        <title>Comparative genome analyses reveal sequence features reflecting distinct modes of host-adaptation between dicot and monocot powdery mildew.</title>
        <authorList>
            <person name="Wu Y."/>
            <person name="Ma X."/>
            <person name="Pan Z."/>
            <person name="Kale S.D."/>
            <person name="Song Y."/>
            <person name="King H."/>
            <person name="Zhang Q."/>
            <person name="Presley C."/>
            <person name="Deng X."/>
            <person name="Wei C.I."/>
            <person name="Xiao S."/>
        </authorList>
    </citation>
    <scope>NUCLEOTIDE SEQUENCE [LARGE SCALE GENOMIC DNA]</scope>
    <source>
        <strain evidence="8">UMSG1</strain>
    </source>
</reference>
<dbReference type="PROSITE" id="PS50103">
    <property type="entry name" value="ZF_C3H1"/>
    <property type="match status" value="2"/>
</dbReference>
<feature type="compositionally biased region" description="Low complexity" evidence="6">
    <location>
        <begin position="448"/>
        <end position="463"/>
    </location>
</feature>
<dbReference type="GO" id="GO:0008270">
    <property type="term" value="F:zinc ion binding"/>
    <property type="evidence" value="ECO:0007669"/>
    <property type="project" value="UniProtKB-KW"/>
</dbReference>
<dbReference type="GO" id="GO:0061630">
    <property type="term" value="F:ubiquitin protein ligase activity"/>
    <property type="evidence" value="ECO:0007669"/>
    <property type="project" value="InterPro"/>
</dbReference>
<dbReference type="InterPro" id="IPR000571">
    <property type="entry name" value="Znf_CCCH"/>
</dbReference>
<feature type="region of interest" description="Disordered" evidence="6">
    <location>
        <begin position="250"/>
        <end position="269"/>
    </location>
</feature>
<evidence type="ECO:0000259" key="7">
    <source>
        <dbReference type="PROSITE" id="PS50103"/>
    </source>
</evidence>
<proteinExistence type="predicted"/>
<keyword evidence="1 5" id="KW-0479">Metal-binding</keyword>
<organism evidence="8 9">
    <name type="scientific">Golovinomyces cichoracearum</name>
    <dbReference type="NCBI Taxonomy" id="62708"/>
    <lineage>
        <taxon>Eukaryota</taxon>
        <taxon>Fungi</taxon>
        <taxon>Dikarya</taxon>
        <taxon>Ascomycota</taxon>
        <taxon>Pezizomycotina</taxon>
        <taxon>Leotiomycetes</taxon>
        <taxon>Erysiphales</taxon>
        <taxon>Erysiphaceae</taxon>
        <taxon>Golovinomyces</taxon>
    </lineage>
</organism>
<keyword evidence="2" id="KW-0677">Repeat</keyword>
<dbReference type="InterPro" id="IPR041367">
    <property type="entry name" value="Znf-CCCH_4"/>
</dbReference>
<dbReference type="SMART" id="SM00356">
    <property type="entry name" value="ZnF_C3H1"/>
    <property type="match status" value="2"/>
</dbReference>
<feature type="domain" description="C3H1-type" evidence="7">
    <location>
        <begin position="80"/>
        <end position="107"/>
    </location>
</feature>
<dbReference type="SUPFAM" id="SSF90229">
    <property type="entry name" value="CCCH zinc finger"/>
    <property type="match status" value="1"/>
</dbReference>
<dbReference type="GO" id="GO:0000209">
    <property type="term" value="P:protein polyubiquitination"/>
    <property type="evidence" value="ECO:0007669"/>
    <property type="project" value="InterPro"/>
</dbReference>
<comment type="caution">
    <text evidence="8">The sequence shown here is derived from an EMBL/GenBank/DDBJ whole genome shotgun (WGS) entry which is preliminary data.</text>
</comment>
<dbReference type="PANTHER" id="PTHR11224:SF10">
    <property type="entry name" value="IP09428P-RELATED"/>
    <property type="match status" value="1"/>
</dbReference>
<protein>
    <submittedName>
        <fullName evidence="8">Putative spindle poison sensitivity protein scp3</fullName>
    </submittedName>
</protein>
<dbReference type="Pfam" id="PF00642">
    <property type="entry name" value="zf-CCCH"/>
    <property type="match status" value="1"/>
</dbReference>
<evidence type="ECO:0000313" key="8">
    <source>
        <dbReference type="EMBL" id="RKF76936.1"/>
    </source>
</evidence>
<dbReference type="InterPro" id="IPR036855">
    <property type="entry name" value="Znf_CCCH_sf"/>
</dbReference>
<accession>A0A420IQW9</accession>
<dbReference type="Pfam" id="PF18044">
    <property type="entry name" value="zf-CCCH_4"/>
    <property type="match status" value="1"/>
</dbReference>
<dbReference type="Gene3D" id="4.10.1000.10">
    <property type="entry name" value="Zinc finger, CCCH-type"/>
    <property type="match status" value="1"/>
</dbReference>
<evidence type="ECO:0000256" key="4">
    <source>
        <dbReference type="ARBA" id="ARBA00022833"/>
    </source>
</evidence>
<feature type="zinc finger region" description="C3H1-type" evidence="5">
    <location>
        <begin position="80"/>
        <end position="107"/>
    </location>
</feature>